<dbReference type="GO" id="GO:0003729">
    <property type="term" value="F:mRNA binding"/>
    <property type="evidence" value="ECO:0007669"/>
    <property type="project" value="InterPro"/>
</dbReference>
<comment type="caution">
    <text evidence="1">The sequence shown here is derived from an EMBL/GenBank/DDBJ whole genome shotgun (WGS) entry which is preliminary data.</text>
</comment>
<keyword evidence="2" id="KW-1185">Reference proteome</keyword>
<dbReference type="InterPro" id="IPR038737">
    <property type="entry name" value="SF3b_su1-like"/>
</dbReference>
<sequence length="190" mass="22020">MFVKHYFDHNSVVKQCCATDGVEAAYIRQEVLPHFFKHFWNQRVGTDRRNHKQLVDTTVEIANKVGGPDIIRRIVDDLKEENENYRKMVVECIEKILVNLGASDIDARVEEQLIDGILYAYQDSLSALEDVKKDPLHSEHMMYLETTLQDIDISYPLIPEDLVRKAQTCIDALISNIKDRFPQAKTFPKQ</sequence>
<dbReference type="GO" id="GO:0000245">
    <property type="term" value="P:spliceosomal complex assembly"/>
    <property type="evidence" value="ECO:0007669"/>
    <property type="project" value="InterPro"/>
</dbReference>
<protein>
    <submittedName>
        <fullName evidence="1">Spliceosome-associated protein</fullName>
    </submittedName>
</protein>
<dbReference type="InterPro" id="IPR016024">
    <property type="entry name" value="ARM-type_fold"/>
</dbReference>
<organism evidence="1 2">
    <name type="scientific">Oopsacas minuta</name>
    <dbReference type="NCBI Taxonomy" id="111878"/>
    <lineage>
        <taxon>Eukaryota</taxon>
        <taxon>Metazoa</taxon>
        <taxon>Porifera</taxon>
        <taxon>Hexactinellida</taxon>
        <taxon>Hexasterophora</taxon>
        <taxon>Lyssacinosida</taxon>
        <taxon>Leucopsacidae</taxon>
        <taxon>Oopsacas</taxon>
    </lineage>
</organism>
<accession>A0AAV7JTL0</accession>
<gene>
    <name evidence="1" type="ORF">LOD99_4753</name>
</gene>
<dbReference type="EMBL" id="JAKMXF010000301">
    <property type="protein sequence ID" value="KAI6651874.1"/>
    <property type="molecule type" value="Genomic_DNA"/>
</dbReference>
<reference evidence="1 2" key="1">
    <citation type="journal article" date="2023" name="BMC Biol.">
        <title>The compact genome of the sponge Oopsacas minuta (Hexactinellida) is lacking key metazoan core genes.</title>
        <authorList>
            <person name="Santini S."/>
            <person name="Schenkelaars Q."/>
            <person name="Jourda C."/>
            <person name="Duchesne M."/>
            <person name="Belahbib H."/>
            <person name="Rocher C."/>
            <person name="Selva M."/>
            <person name="Riesgo A."/>
            <person name="Vervoort M."/>
            <person name="Leys S.P."/>
            <person name="Kodjabachian L."/>
            <person name="Le Bivic A."/>
            <person name="Borchiellini C."/>
            <person name="Claverie J.M."/>
            <person name="Renard E."/>
        </authorList>
    </citation>
    <scope>NUCLEOTIDE SEQUENCE [LARGE SCALE GENOMIC DNA]</scope>
    <source>
        <strain evidence="1">SPO-2</strain>
    </source>
</reference>
<dbReference type="PANTHER" id="PTHR12097">
    <property type="entry name" value="SPLICING FACTOR 3B, SUBUNIT 1-RELATED"/>
    <property type="match status" value="1"/>
</dbReference>
<proteinExistence type="predicted"/>
<dbReference type="Proteomes" id="UP001165289">
    <property type="component" value="Unassembled WGS sequence"/>
</dbReference>
<dbReference type="AlphaFoldDB" id="A0AAV7JTL0"/>
<evidence type="ECO:0000313" key="2">
    <source>
        <dbReference type="Proteomes" id="UP001165289"/>
    </source>
</evidence>
<dbReference type="SUPFAM" id="SSF48371">
    <property type="entry name" value="ARM repeat"/>
    <property type="match status" value="1"/>
</dbReference>
<name>A0AAV7JTL0_9METZ</name>
<evidence type="ECO:0000313" key="1">
    <source>
        <dbReference type="EMBL" id="KAI6651874.1"/>
    </source>
</evidence>